<dbReference type="InterPro" id="IPR050815">
    <property type="entry name" value="TF_fung"/>
</dbReference>
<dbReference type="CDD" id="cd12148">
    <property type="entry name" value="fungal_TF_MHR"/>
    <property type="match status" value="1"/>
</dbReference>
<dbReference type="Pfam" id="PF04082">
    <property type="entry name" value="Fungal_trans"/>
    <property type="match status" value="1"/>
</dbReference>
<dbReference type="GO" id="GO:0006351">
    <property type="term" value="P:DNA-templated transcription"/>
    <property type="evidence" value="ECO:0007669"/>
    <property type="project" value="InterPro"/>
</dbReference>
<dbReference type="InterPro" id="IPR001138">
    <property type="entry name" value="Zn2Cys6_DnaBD"/>
</dbReference>
<comment type="subcellular location">
    <subcellularLocation>
        <location evidence="1">Nucleus</location>
    </subcellularLocation>
</comment>
<evidence type="ECO:0000256" key="3">
    <source>
        <dbReference type="ARBA" id="ARBA00023015"/>
    </source>
</evidence>
<keyword evidence="2" id="KW-0479">Metal-binding</keyword>
<proteinExistence type="predicted"/>
<keyword evidence="9" id="KW-1185">Reference proteome</keyword>
<keyword evidence="4" id="KW-0804">Transcription</keyword>
<reference evidence="8" key="1">
    <citation type="submission" date="2023-01" db="EMBL/GenBank/DDBJ databases">
        <authorList>
            <person name="Van Ghelder C."/>
            <person name="Rancurel C."/>
        </authorList>
    </citation>
    <scope>NUCLEOTIDE SEQUENCE</scope>
    <source>
        <strain evidence="8">CNCM I-4278</strain>
    </source>
</reference>
<dbReference type="OrthoDB" id="5297881at2759"/>
<keyword evidence="5" id="KW-0539">Nucleus</keyword>
<evidence type="ECO:0000256" key="6">
    <source>
        <dbReference type="SAM" id="MobiDB-lite"/>
    </source>
</evidence>
<feature type="region of interest" description="Disordered" evidence="6">
    <location>
        <begin position="662"/>
        <end position="749"/>
    </location>
</feature>
<dbReference type="EMBL" id="CAOQHR010000008">
    <property type="protein sequence ID" value="CAI6338695.1"/>
    <property type="molecule type" value="Genomic_DNA"/>
</dbReference>
<dbReference type="PANTHER" id="PTHR47338">
    <property type="entry name" value="ZN(II)2CYS6 TRANSCRIPTION FACTOR (EUROFUNG)-RELATED"/>
    <property type="match status" value="1"/>
</dbReference>
<comment type="caution">
    <text evidence="8">The sequence shown here is derived from an EMBL/GenBank/DDBJ whole genome shotgun (WGS) entry which is preliminary data.</text>
</comment>
<dbReference type="AlphaFoldDB" id="A0A9W4UMI4"/>
<evidence type="ECO:0000313" key="8">
    <source>
        <dbReference type="EMBL" id="CAI6338695.1"/>
    </source>
</evidence>
<feature type="compositionally biased region" description="Low complexity" evidence="6">
    <location>
        <begin position="126"/>
        <end position="142"/>
    </location>
</feature>
<protein>
    <recommendedName>
        <fullName evidence="7">Zn(2)-C6 fungal-type domain-containing protein</fullName>
    </recommendedName>
</protein>
<dbReference type="GO" id="GO:0005634">
    <property type="term" value="C:nucleus"/>
    <property type="evidence" value="ECO:0007669"/>
    <property type="project" value="UniProtKB-SubCell"/>
</dbReference>
<name>A0A9W4UMI4_9PLEO</name>
<dbReference type="Pfam" id="PF00172">
    <property type="entry name" value="Zn_clus"/>
    <property type="match status" value="1"/>
</dbReference>
<dbReference type="Gene3D" id="4.10.240.10">
    <property type="entry name" value="Zn(2)-C6 fungal-type DNA-binding domain"/>
    <property type="match status" value="1"/>
</dbReference>
<dbReference type="SUPFAM" id="SSF57701">
    <property type="entry name" value="Zn2/Cys6 DNA-binding domain"/>
    <property type="match status" value="1"/>
</dbReference>
<dbReference type="PROSITE" id="PS50048">
    <property type="entry name" value="ZN2_CY6_FUNGAL_2"/>
    <property type="match status" value="1"/>
</dbReference>
<dbReference type="GO" id="GO:0003677">
    <property type="term" value="F:DNA binding"/>
    <property type="evidence" value="ECO:0007669"/>
    <property type="project" value="InterPro"/>
</dbReference>
<evidence type="ECO:0000259" key="7">
    <source>
        <dbReference type="PROSITE" id="PS50048"/>
    </source>
</evidence>
<dbReference type="InterPro" id="IPR007219">
    <property type="entry name" value="XnlR_reg_dom"/>
</dbReference>
<evidence type="ECO:0000256" key="1">
    <source>
        <dbReference type="ARBA" id="ARBA00004123"/>
    </source>
</evidence>
<dbReference type="GO" id="GO:0008270">
    <property type="term" value="F:zinc ion binding"/>
    <property type="evidence" value="ECO:0007669"/>
    <property type="project" value="InterPro"/>
</dbReference>
<keyword evidence="3" id="KW-0805">Transcription regulation</keyword>
<dbReference type="SMART" id="SM00906">
    <property type="entry name" value="Fungal_trans"/>
    <property type="match status" value="1"/>
</dbReference>
<dbReference type="SMART" id="SM00066">
    <property type="entry name" value="GAL4"/>
    <property type="match status" value="1"/>
</dbReference>
<feature type="domain" description="Zn(2)-C6 fungal-type" evidence="7">
    <location>
        <begin position="37"/>
        <end position="67"/>
    </location>
</feature>
<organism evidence="8 9">
    <name type="scientific">Periconia digitata</name>
    <dbReference type="NCBI Taxonomy" id="1303443"/>
    <lineage>
        <taxon>Eukaryota</taxon>
        <taxon>Fungi</taxon>
        <taxon>Dikarya</taxon>
        <taxon>Ascomycota</taxon>
        <taxon>Pezizomycotina</taxon>
        <taxon>Dothideomycetes</taxon>
        <taxon>Pleosporomycetidae</taxon>
        <taxon>Pleosporales</taxon>
        <taxon>Massarineae</taxon>
        <taxon>Periconiaceae</taxon>
        <taxon>Periconia</taxon>
    </lineage>
</organism>
<evidence type="ECO:0000313" key="9">
    <source>
        <dbReference type="Proteomes" id="UP001152607"/>
    </source>
</evidence>
<evidence type="ECO:0000256" key="4">
    <source>
        <dbReference type="ARBA" id="ARBA00023163"/>
    </source>
</evidence>
<evidence type="ECO:0000256" key="2">
    <source>
        <dbReference type="ARBA" id="ARBA00022723"/>
    </source>
</evidence>
<dbReference type="Proteomes" id="UP001152607">
    <property type="component" value="Unassembled WGS sequence"/>
</dbReference>
<accession>A0A9W4UMI4</accession>
<feature type="region of interest" description="Disordered" evidence="6">
    <location>
        <begin position="126"/>
        <end position="153"/>
    </location>
</feature>
<gene>
    <name evidence="8" type="ORF">PDIGIT_LOCUS11828</name>
</gene>
<dbReference type="InterPro" id="IPR036864">
    <property type="entry name" value="Zn2-C6_fun-type_DNA-bd_sf"/>
</dbReference>
<evidence type="ECO:0000256" key="5">
    <source>
        <dbReference type="ARBA" id="ARBA00023242"/>
    </source>
</evidence>
<feature type="compositionally biased region" description="Low complexity" evidence="6">
    <location>
        <begin position="772"/>
        <end position="784"/>
    </location>
</feature>
<feature type="region of interest" description="Disordered" evidence="6">
    <location>
        <begin position="772"/>
        <end position="873"/>
    </location>
</feature>
<sequence>MSSQVDQSPVIAMSRPQIGIDRLPTRRVSNEPREAMNCKSCRKRKIKCNRTRPTCEACQVFNCACIYDAVPKKRGPKTDVLEALLKRVDGLEKRLHTEGGRSDATDAEGDASPVGEDAIMSEMISRAPNPSSSAATASASGSHGRPTLEINPNPAASAKQLMSPVEPSLQTPSILPAESLLDTYFARVHGKPYFILDETTTRQNLQANRLPSFLALAIYAVSARYTPQLGGYNNAVRYGHDYACRARQEIDIDEPSIEALQALMLLSQASFQLGQGKKTYMLLTSAISMVFALDLHRELPLALKVSQGEREGRRRLFWSCYLMDKFAAAGSKRPSLISDESIVLRLPSWQMHPGGMLLEGDHFSNGSNLQYMVGAGKAGHGGMGMLIGITKILGITNRYLAAGGVKGDSHFPWHSLSNLSKIRQELDIWASETQDTFTSLENLFGQPDSTILVLSKLVYHLIHCLIYRPFLPVDLAELSGSSQHQSWQIEATNMCFLHANAIAELVEIGRASSIIDWPAFVGYCVCTAGTIHVHGAHYRGREGEVFSVSPEFLSREMQQLSDLRFLWAGIQHQRDTLQNVYGRHSEFVKSLGSNPVRYSPAFQLEDFFDRYPGQKFDGAHVTFQEIQVEGVHESVSSYNIERRNNSTYMNNTMATQAMYHQQPPTLPSTSAHGSGGPPTKKRRATTSSASRPPVQHIAPPIPPTPTSATHPPITMVVGPTHDSTENRQPSPTSLRPFTPPSANSTANNLLNNSMGGLNLPFSPNFSFSPLPQIPSLAPTPTPAHAHPHHPSAPAAPSTHQTNDGNKSAPSFDPSLNMPTPYDHPTPGGASTSGSVHTDPDKDPFLSLLEQLAENEVSRGGPSELDYFLSGRSV</sequence>
<feature type="compositionally biased region" description="Polar residues" evidence="6">
    <location>
        <begin position="662"/>
        <end position="672"/>
    </location>
</feature>
<feature type="compositionally biased region" description="Polar residues" evidence="6">
    <location>
        <begin position="726"/>
        <end position="735"/>
    </location>
</feature>
<dbReference type="PANTHER" id="PTHR47338:SF4">
    <property type="entry name" value="ZN(II)2CYS6 TRANSCRIPTION FACTOR (EUROFUNG)"/>
    <property type="match status" value="1"/>
</dbReference>
<dbReference type="GO" id="GO:0000981">
    <property type="term" value="F:DNA-binding transcription factor activity, RNA polymerase II-specific"/>
    <property type="evidence" value="ECO:0007669"/>
    <property type="project" value="InterPro"/>
</dbReference>
<dbReference type="CDD" id="cd00067">
    <property type="entry name" value="GAL4"/>
    <property type="match status" value="1"/>
</dbReference>